<dbReference type="Proteomes" id="UP000829196">
    <property type="component" value="Unassembled WGS sequence"/>
</dbReference>
<organism evidence="1 2">
    <name type="scientific">Dendrobium nobile</name>
    <name type="common">Orchid</name>
    <dbReference type="NCBI Taxonomy" id="94219"/>
    <lineage>
        <taxon>Eukaryota</taxon>
        <taxon>Viridiplantae</taxon>
        <taxon>Streptophyta</taxon>
        <taxon>Embryophyta</taxon>
        <taxon>Tracheophyta</taxon>
        <taxon>Spermatophyta</taxon>
        <taxon>Magnoliopsida</taxon>
        <taxon>Liliopsida</taxon>
        <taxon>Asparagales</taxon>
        <taxon>Orchidaceae</taxon>
        <taxon>Epidendroideae</taxon>
        <taxon>Malaxideae</taxon>
        <taxon>Dendrobiinae</taxon>
        <taxon>Dendrobium</taxon>
    </lineage>
</organism>
<dbReference type="AlphaFoldDB" id="A0A8T3C2A2"/>
<dbReference type="PANTHER" id="PTHR37610:SF92">
    <property type="entry name" value="RETROTRANSPOSON COPIA-LIKE N-TERMINAL DOMAIN-CONTAINING PROTEIN"/>
    <property type="match status" value="1"/>
</dbReference>
<comment type="caution">
    <text evidence="1">The sequence shown here is derived from an EMBL/GenBank/DDBJ whole genome shotgun (WGS) entry which is preliminary data.</text>
</comment>
<keyword evidence="2" id="KW-1185">Reference proteome</keyword>
<dbReference type="Pfam" id="PF14223">
    <property type="entry name" value="Retrotran_gag_2"/>
    <property type="match status" value="1"/>
</dbReference>
<reference evidence="1" key="1">
    <citation type="journal article" date="2022" name="Front. Genet.">
        <title>Chromosome-Scale Assembly of the Dendrobium nobile Genome Provides Insights Into the Molecular Mechanism of the Biosynthesis of the Medicinal Active Ingredient of Dendrobium.</title>
        <authorList>
            <person name="Xu Q."/>
            <person name="Niu S.-C."/>
            <person name="Li K.-L."/>
            <person name="Zheng P.-J."/>
            <person name="Zhang X.-J."/>
            <person name="Jia Y."/>
            <person name="Liu Y."/>
            <person name="Niu Y.-X."/>
            <person name="Yu L.-H."/>
            <person name="Chen D.-F."/>
            <person name="Zhang G.-Q."/>
        </authorList>
    </citation>
    <scope>NUCLEOTIDE SEQUENCE</scope>
    <source>
        <tissue evidence="1">Leaf</tissue>
    </source>
</reference>
<dbReference type="EMBL" id="JAGYWB010000003">
    <property type="protein sequence ID" value="KAI0527064.1"/>
    <property type="molecule type" value="Genomic_DNA"/>
</dbReference>
<dbReference type="OrthoDB" id="767234at2759"/>
<accession>A0A8T3C2A2</accession>
<protein>
    <recommendedName>
        <fullName evidence="3">Retrotransposon Copia-like N-terminal domain-containing protein</fullName>
    </recommendedName>
</protein>
<evidence type="ECO:0008006" key="3">
    <source>
        <dbReference type="Google" id="ProtNLM"/>
    </source>
</evidence>
<sequence length="311" mass="35384">MQPSYHLNGKNYLKWSQFVKTYLKGKGKIHHLLGEGPKEGDPKFGAWDEADSMIMSWIWNSMTPEISDTFMFLSTAKDIWDAARQTYSKARDAAQIFEVKVKVGSTKQESKTVTEYATILQNLWQELDHYRVPILGKEKTLSLNETISLIRAEESRRGVMLEPKVVESSAMVMNKESSWKEKGKDSSKSKDKDSLWCSYCKKSRHTKETCWKIHGKSPSKEWNQKAEARSTSHANNTTCKLEAQSSLGEFNKEDIDKLKRLLVSLEKPNASSSLALSGPEIGKKIGLDKEKARLYYLEDQTNLKGVALCYP</sequence>
<evidence type="ECO:0000313" key="1">
    <source>
        <dbReference type="EMBL" id="KAI0527064.1"/>
    </source>
</evidence>
<proteinExistence type="predicted"/>
<gene>
    <name evidence="1" type="ORF">KFK09_002660</name>
</gene>
<name>A0A8T3C2A2_DENNO</name>
<evidence type="ECO:0000313" key="2">
    <source>
        <dbReference type="Proteomes" id="UP000829196"/>
    </source>
</evidence>
<dbReference type="PANTHER" id="PTHR37610">
    <property type="entry name" value="CCHC-TYPE DOMAIN-CONTAINING PROTEIN"/>
    <property type="match status" value="1"/>
</dbReference>